<evidence type="ECO:0000256" key="9">
    <source>
        <dbReference type="ARBA" id="ARBA00023015"/>
    </source>
</evidence>
<evidence type="ECO:0000256" key="8">
    <source>
        <dbReference type="ARBA" id="ARBA00023004"/>
    </source>
</evidence>
<keyword evidence="6 15" id="KW-0223">Dioxygenase</keyword>
<dbReference type="GO" id="GO:0032453">
    <property type="term" value="F:histone H3K4 demethylase activity"/>
    <property type="evidence" value="ECO:0007669"/>
    <property type="project" value="TreeGrafter"/>
</dbReference>
<evidence type="ECO:0000256" key="7">
    <source>
        <dbReference type="ARBA" id="ARBA00023002"/>
    </source>
</evidence>
<dbReference type="FunFam" id="1.10.10.1500:FF:000001">
    <property type="entry name" value="ribosomal oxygenase 1 isoform X1"/>
    <property type="match status" value="1"/>
</dbReference>
<dbReference type="Pfam" id="PF21233">
    <property type="entry name" value="WHD_RIOX1"/>
    <property type="match status" value="1"/>
</dbReference>
<dbReference type="FunFam" id="2.60.120.650:FF:000013">
    <property type="entry name" value="Ribosomal oxygenase 1"/>
    <property type="match status" value="1"/>
</dbReference>
<evidence type="ECO:0000256" key="3">
    <source>
        <dbReference type="ARBA" id="ARBA00022491"/>
    </source>
</evidence>
<keyword evidence="4 15" id="KW-0479">Metal-binding</keyword>
<dbReference type="Gene3D" id="2.60.120.650">
    <property type="entry name" value="Cupin"/>
    <property type="match status" value="1"/>
</dbReference>
<comment type="cofactor">
    <cofactor evidence="15">
        <name>Fe(2+)</name>
        <dbReference type="ChEBI" id="CHEBI:29033"/>
    </cofactor>
    <text evidence="15">Binds 1 Fe(2+) ion per subunit.</text>
</comment>
<dbReference type="Gene3D" id="3.90.930.40">
    <property type="match status" value="1"/>
</dbReference>
<dbReference type="Gene3D" id="1.10.10.1500">
    <property type="entry name" value="JmjC domain-containing ribosomal oxygenase (ROX), dimer domain"/>
    <property type="match status" value="1"/>
</dbReference>
<dbReference type="GO" id="GO:0140680">
    <property type="term" value="F:histone H3K36me/H3K36me2 demethylase activity"/>
    <property type="evidence" value="ECO:0007669"/>
    <property type="project" value="UniProtKB-EC"/>
</dbReference>
<dbReference type="GO" id="GO:0005730">
    <property type="term" value="C:nucleolus"/>
    <property type="evidence" value="ECO:0007669"/>
    <property type="project" value="TreeGrafter"/>
</dbReference>
<proteinExistence type="inferred from homology"/>
<comment type="catalytic activity">
    <reaction evidence="12">
        <text>L-histidyl-[protein] + 2-oxoglutarate + O2 = (3S)-3-hydroxy-L-histidyl-[protein] + succinate + CO2</text>
        <dbReference type="Rhea" id="RHEA:54256"/>
        <dbReference type="Rhea" id="RHEA-COMP:9745"/>
        <dbReference type="Rhea" id="RHEA-COMP:13840"/>
        <dbReference type="ChEBI" id="CHEBI:15379"/>
        <dbReference type="ChEBI" id="CHEBI:16526"/>
        <dbReference type="ChEBI" id="CHEBI:16810"/>
        <dbReference type="ChEBI" id="CHEBI:29979"/>
        <dbReference type="ChEBI" id="CHEBI:30031"/>
        <dbReference type="ChEBI" id="CHEBI:138021"/>
        <dbReference type="EC" id="1.14.11.79"/>
    </reaction>
    <physiologicalReaction direction="left-to-right" evidence="12">
        <dbReference type="Rhea" id="RHEA:54257"/>
    </physiologicalReaction>
</comment>
<sequence>MLYVLTSARNTSVRPFQALSLTRATMADSRVSAVSVYRNLEAENGLCNQTDGSSNKTNQEKQKHSLHLSRRRKIMKKKRKYLKVKLESSLDIHVVNNAEILHGINDCAKKDPMGSRAKRKINSKRVRKIKRMKLKSKKFEALSNDVPTNCSTVKSTTAFKRTFPTKPFESKDARPWTGPSLSILLRDLRHIQNSKERSAKLFEWLIAPVAPKKFFSDIWEKTPALIRRHNSNYYKGFFSSEDFDRILREDHVNFGVNLDVTSYFDGEKETHTPTGRALPVVVWDFYKNGCSLRLMNPQAFSGTVWNILSILQESFGSMVGANIYLTPPGNQGFAPHYDDIEAFVIQLEGKKCWRVYDPRSNEEVLPGIPSRNFTQQEMGTPIMDTVLEAGDMLYFPRGFIHQANCLPEMYSLHITLSTYQRNTWGDLLHKLFPGALDLAIEDDVEFREGLPLDYLDYMGVQNSEREDDPRRESFNKKVYNLMRKLLKYAPIDAAVDQKAKDFIHDCLPPVLTKEELACTVYSAPARWRDGGPRNVVLQIRGSTRIRMLRSNIARLCGENGSILLYYTIENSRDYHKEEEKCIEIDPELADGVELLLCSYPQYIKVDSLPAGSLDDKISLAAALYEKGLLMTEYPLLPKRD</sequence>
<keyword evidence="19" id="KW-1185">Reference proteome</keyword>
<evidence type="ECO:0000256" key="12">
    <source>
        <dbReference type="ARBA" id="ARBA00048149"/>
    </source>
</evidence>
<dbReference type="Pfam" id="PF08007">
    <property type="entry name" value="JmjC_2"/>
    <property type="match status" value="1"/>
</dbReference>
<dbReference type="Proteomes" id="UP000287033">
    <property type="component" value="Unassembled WGS sequence"/>
</dbReference>
<evidence type="ECO:0000256" key="11">
    <source>
        <dbReference type="ARBA" id="ARBA00023242"/>
    </source>
</evidence>
<feature type="region of interest" description="Disordered" evidence="16">
    <location>
        <begin position="45"/>
        <end position="69"/>
    </location>
</feature>
<dbReference type="InterPro" id="IPR003347">
    <property type="entry name" value="JmjC_dom"/>
</dbReference>
<dbReference type="InterPro" id="IPR039994">
    <property type="entry name" value="NO66-like"/>
</dbReference>
<keyword evidence="8 15" id="KW-0408">Iron</keyword>
<organism evidence="18 19">
    <name type="scientific">Chiloscyllium punctatum</name>
    <name type="common">Brownbanded bambooshark</name>
    <name type="synonym">Hemiscyllium punctatum</name>
    <dbReference type="NCBI Taxonomy" id="137246"/>
    <lineage>
        <taxon>Eukaryota</taxon>
        <taxon>Metazoa</taxon>
        <taxon>Chordata</taxon>
        <taxon>Craniata</taxon>
        <taxon>Vertebrata</taxon>
        <taxon>Chondrichthyes</taxon>
        <taxon>Elasmobranchii</taxon>
        <taxon>Galeomorphii</taxon>
        <taxon>Galeoidea</taxon>
        <taxon>Orectolobiformes</taxon>
        <taxon>Hemiscylliidae</taxon>
        <taxon>Chiloscyllium</taxon>
    </lineage>
</organism>
<accession>A0A401RXB2</accession>
<dbReference type="InterPro" id="IPR049043">
    <property type="entry name" value="WHD_RIOX1"/>
</dbReference>
<evidence type="ECO:0000256" key="10">
    <source>
        <dbReference type="ARBA" id="ARBA00023163"/>
    </source>
</evidence>
<dbReference type="STRING" id="137246.A0A401RXB2"/>
<protein>
    <recommendedName>
        <fullName evidence="15">Bifunctional lysine-specific demethylase and histidyl-hydroxylase</fullName>
        <ecNumber evidence="15">1.14.11.-</ecNumber>
    </recommendedName>
</protein>
<evidence type="ECO:0000256" key="16">
    <source>
        <dbReference type="SAM" id="MobiDB-lite"/>
    </source>
</evidence>
<keyword evidence="3" id="KW-0678">Repressor</keyword>
<evidence type="ECO:0000256" key="4">
    <source>
        <dbReference type="ARBA" id="ARBA00022723"/>
    </source>
</evidence>
<keyword evidence="11 15" id="KW-0539">Nucleus</keyword>
<dbReference type="SUPFAM" id="SSF51197">
    <property type="entry name" value="Clavaminate synthase-like"/>
    <property type="match status" value="1"/>
</dbReference>
<evidence type="ECO:0000256" key="13">
    <source>
        <dbReference type="ARBA" id="ARBA00048301"/>
    </source>
</evidence>
<dbReference type="EMBL" id="BEZZ01000016">
    <property type="protein sequence ID" value="GCC22739.1"/>
    <property type="molecule type" value="Genomic_DNA"/>
</dbReference>
<feature type="domain" description="JmjC" evidence="17">
    <location>
        <begin position="290"/>
        <end position="435"/>
    </location>
</feature>
<feature type="compositionally biased region" description="Polar residues" evidence="16">
    <location>
        <begin position="46"/>
        <end position="57"/>
    </location>
</feature>
<evidence type="ECO:0000259" key="17">
    <source>
        <dbReference type="PROSITE" id="PS51184"/>
    </source>
</evidence>
<evidence type="ECO:0000256" key="14">
    <source>
        <dbReference type="ARBA" id="ARBA00049324"/>
    </source>
</evidence>
<dbReference type="PANTHER" id="PTHR13096:SF8">
    <property type="entry name" value="RIBOSOMAL OXYGENASE 1"/>
    <property type="match status" value="1"/>
</dbReference>
<comment type="subcellular location">
    <subcellularLocation>
        <location evidence="1 15">Nucleus</location>
    </subcellularLocation>
</comment>
<dbReference type="OrthoDB" id="425950at2759"/>
<keyword evidence="5" id="KW-0156">Chromatin regulator</keyword>
<evidence type="ECO:0000313" key="18">
    <source>
        <dbReference type="EMBL" id="GCC22739.1"/>
    </source>
</evidence>
<keyword evidence="10 15" id="KW-0804">Transcription</keyword>
<dbReference type="GO" id="GO:0005506">
    <property type="term" value="F:iron ion binding"/>
    <property type="evidence" value="ECO:0007669"/>
    <property type="project" value="UniProtKB-UniRule"/>
</dbReference>
<keyword evidence="9 15" id="KW-0805">Transcription regulation</keyword>
<evidence type="ECO:0000313" key="19">
    <source>
        <dbReference type="Proteomes" id="UP000287033"/>
    </source>
</evidence>
<dbReference type="AlphaFoldDB" id="A0A401RXB2"/>
<comment type="catalytic activity">
    <reaction evidence="13">
        <text>N(6),N(6)-dimethyl-L-lysyl(36)-[histone H3] + 2 2-oxoglutarate + 2 O2 = L-lysyl(36)-[histone H3] + 2 formaldehyde + 2 succinate + 2 CO2</text>
        <dbReference type="Rhea" id="RHEA:42032"/>
        <dbReference type="Rhea" id="RHEA-COMP:9785"/>
        <dbReference type="Rhea" id="RHEA-COMP:9787"/>
        <dbReference type="ChEBI" id="CHEBI:15379"/>
        <dbReference type="ChEBI" id="CHEBI:16526"/>
        <dbReference type="ChEBI" id="CHEBI:16810"/>
        <dbReference type="ChEBI" id="CHEBI:16842"/>
        <dbReference type="ChEBI" id="CHEBI:29969"/>
        <dbReference type="ChEBI" id="CHEBI:30031"/>
        <dbReference type="ChEBI" id="CHEBI:61976"/>
        <dbReference type="EC" id="1.14.11.27"/>
    </reaction>
    <physiologicalReaction direction="left-to-right" evidence="13">
        <dbReference type="Rhea" id="RHEA:42033"/>
    </physiologicalReaction>
</comment>
<keyword evidence="7 15" id="KW-0560">Oxidoreductase</keyword>
<dbReference type="PANTHER" id="PTHR13096">
    <property type="entry name" value="MINA53 MYC INDUCED NUCLEAR ANTIGEN"/>
    <property type="match status" value="1"/>
</dbReference>
<dbReference type="FunFam" id="3.90.930.40:FF:000001">
    <property type="entry name" value="ribosomal oxygenase 1 isoform X1"/>
    <property type="match status" value="1"/>
</dbReference>
<comment type="catalytic activity">
    <reaction evidence="14">
        <text>N(6)-methyl-L-lysyl-[protein] + 2-oxoglutarate + O2 = L-lysyl-[protein] + formaldehyde + succinate + CO2</text>
        <dbReference type="Rhea" id="RHEA:60924"/>
        <dbReference type="Rhea" id="RHEA-COMP:9752"/>
        <dbReference type="Rhea" id="RHEA-COMP:13053"/>
        <dbReference type="ChEBI" id="CHEBI:15379"/>
        <dbReference type="ChEBI" id="CHEBI:16526"/>
        <dbReference type="ChEBI" id="CHEBI:16810"/>
        <dbReference type="ChEBI" id="CHEBI:16842"/>
        <dbReference type="ChEBI" id="CHEBI:29969"/>
        <dbReference type="ChEBI" id="CHEBI:30031"/>
        <dbReference type="ChEBI" id="CHEBI:61929"/>
    </reaction>
    <physiologicalReaction direction="left-to-right" evidence="14">
        <dbReference type="Rhea" id="RHEA:60925"/>
    </physiologicalReaction>
</comment>
<evidence type="ECO:0000256" key="1">
    <source>
        <dbReference type="ARBA" id="ARBA00004123"/>
    </source>
</evidence>
<gene>
    <name evidence="18" type="ORF">chiPu_0001129</name>
</gene>
<evidence type="ECO:0000256" key="2">
    <source>
        <dbReference type="ARBA" id="ARBA00010309"/>
    </source>
</evidence>
<dbReference type="GO" id="GO:0036139">
    <property type="term" value="F:peptidyl-histidine dioxygenase activity"/>
    <property type="evidence" value="ECO:0007669"/>
    <property type="project" value="UniProtKB-EC"/>
</dbReference>
<name>A0A401RXB2_CHIPU</name>
<dbReference type="PROSITE" id="PS51184">
    <property type="entry name" value="JMJC"/>
    <property type="match status" value="1"/>
</dbReference>
<evidence type="ECO:0000256" key="5">
    <source>
        <dbReference type="ARBA" id="ARBA00022853"/>
    </source>
</evidence>
<comment type="caution">
    <text evidence="18">The sequence shown here is derived from an EMBL/GenBank/DDBJ whole genome shotgun (WGS) entry which is preliminary data.</text>
</comment>
<evidence type="ECO:0000256" key="15">
    <source>
        <dbReference type="RuleBase" id="RU366061"/>
    </source>
</evidence>
<comment type="function">
    <text evidence="15">Oxygenase that can act as both a histone lysine demethylase and a ribosomal histidine hydroxylase.</text>
</comment>
<reference evidence="18 19" key="1">
    <citation type="journal article" date="2018" name="Nat. Ecol. Evol.">
        <title>Shark genomes provide insights into elasmobranch evolution and the origin of vertebrates.</title>
        <authorList>
            <person name="Hara Y"/>
            <person name="Yamaguchi K"/>
            <person name="Onimaru K"/>
            <person name="Kadota M"/>
            <person name="Koyanagi M"/>
            <person name="Keeley SD"/>
            <person name="Tatsumi K"/>
            <person name="Tanaka K"/>
            <person name="Motone F"/>
            <person name="Kageyama Y"/>
            <person name="Nozu R"/>
            <person name="Adachi N"/>
            <person name="Nishimura O"/>
            <person name="Nakagawa R"/>
            <person name="Tanegashima C"/>
            <person name="Kiyatake I"/>
            <person name="Matsumoto R"/>
            <person name="Murakumo K"/>
            <person name="Nishida K"/>
            <person name="Terakita A"/>
            <person name="Kuratani S"/>
            <person name="Sato K"/>
            <person name="Hyodo S Kuraku.S."/>
        </authorList>
    </citation>
    <scope>NUCLEOTIDE SEQUENCE [LARGE SCALE GENOMIC DNA]</scope>
</reference>
<comment type="similarity">
    <text evidence="2">Belongs to the ROX family. NO66 subfamily.</text>
</comment>
<dbReference type="OMA" id="YLEYMGV"/>
<evidence type="ECO:0000256" key="6">
    <source>
        <dbReference type="ARBA" id="ARBA00022964"/>
    </source>
</evidence>
<dbReference type="EC" id="1.14.11.-" evidence="15"/>